<organism evidence="3 4">
    <name type="scientific">Letharia lupina</name>
    <dbReference type="NCBI Taxonomy" id="560253"/>
    <lineage>
        <taxon>Eukaryota</taxon>
        <taxon>Fungi</taxon>
        <taxon>Dikarya</taxon>
        <taxon>Ascomycota</taxon>
        <taxon>Pezizomycotina</taxon>
        <taxon>Lecanoromycetes</taxon>
        <taxon>OSLEUM clade</taxon>
        <taxon>Lecanoromycetidae</taxon>
        <taxon>Lecanorales</taxon>
        <taxon>Lecanorineae</taxon>
        <taxon>Parmeliaceae</taxon>
        <taxon>Letharia</taxon>
    </lineage>
</organism>
<dbReference type="InterPro" id="IPR036291">
    <property type="entry name" value="NAD(P)-bd_dom_sf"/>
</dbReference>
<name>A0A8H6FGQ4_9LECA</name>
<protein>
    <recommendedName>
        <fullName evidence="2">NAD(P)-binding domain-containing protein</fullName>
    </recommendedName>
</protein>
<feature type="domain" description="NAD(P)-binding" evidence="2">
    <location>
        <begin position="12"/>
        <end position="225"/>
    </location>
</feature>
<dbReference type="InterPro" id="IPR051606">
    <property type="entry name" value="Polyketide_Oxido-like"/>
</dbReference>
<evidence type="ECO:0000313" key="3">
    <source>
        <dbReference type="EMBL" id="KAF6227917.1"/>
    </source>
</evidence>
<dbReference type="GO" id="GO:0042602">
    <property type="term" value="F:riboflavin reductase (NADPH) activity"/>
    <property type="evidence" value="ECO:0007669"/>
    <property type="project" value="TreeGrafter"/>
</dbReference>
<comment type="similarity">
    <text evidence="1">Belongs to the avfA family.</text>
</comment>
<sequence length="243" mass="26365">MATHCKTVTFLGASTGVGLSTLKHTLAAGHRCIALCRIPSKLTTIFPPETTPNLQVIQGNAHDIAAVSKCLVAEKGKLVEEIISTIGGKFILSKMTIDDEEVCRKGMTTILEALAQLRSGGATGRPHIVVGSTTGMSRFGRDIPLAMIPMYHVMLKVPHEDKKAMEDRLVESGEAYTIIRASLLVDGETSKEIRVGIEDPKTGRESKAIGYTISREDTGKWVADNLVLQLDGRYVNKIVMVTY</sequence>
<dbReference type="GeneID" id="59336042"/>
<evidence type="ECO:0000259" key="2">
    <source>
        <dbReference type="Pfam" id="PF13460"/>
    </source>
</evidence>
<dbReference type="Proteomes" id="UP000593566">
    <property type="component" value="Unassembled WGS sequence"/>
</dbReference>
<dbReference type="Pfam" id="PF13460">
    <property type="entry name" value="NAD_binding_10"/>
    <property type="match status" value="1"/>
</dbReference>
<comment type="caution">
    <text evidence="3">The sequence shown here is derived from an EMBL/GenBank/DDBJ whole genome shotgun (WGS) entry which is preliminary data.</text>
</comment>
<dbReference type="InterPro" id="IPR016040">
    <property type="entry name" value="NAD(P)-bd_dom"/>
</dbReference>
<dbReference type="PANTHER" id="PTHR43355:SF2">
    <property type="entry name" value="FLAVIN REDUCTASE (NADPH)"/>
    <property type="match status" value="1"/>
</dbReference>
<dbReference type="EMBL" id="JACCJB010000004">
    <property type="protein sequence ID" value="KAF6227917.1"/>
    <property type="molecule type" value="Genomic_DNA"/>
</dbReference>
<dbReference type="Gene3D" id="3.40.50.720">
    <property type="entry name" value="NAD(P)-binding Rossmann-like Domain"/>
    <property type="match status" value="1"/>
</dbReference>
<dbReference type="SUPFAM" id="SSF51735">
    <property type="entry name" value="NAD(P)-binding Rossmann-fold domains"/>
    <property type="match status" value="1"/>
</dbReference>
<gene>
    <name evidence="3" type="ORF">HO133_007645</name>
</gene>
<evidence type="ECO:0000313" key="4">
    <source>
        <dbReference type="Proteomes" id="UP000593566"/>
    </source>
</evidence>
<dbReference type="RefSeq" id="XP_037155851.1">
    <property type="nucleotide sequence ID" value="XM_037298515.1"/>
</dbReference>
<evidence type="ECO:0000256" key="1">
    <source>
        <dbReference type="ARBA" id="ARBA00038376"/>
    </source>
</evidence>
<proteinExistence type="inferred from homology"/>
<reference evidence="3 4" key="1">
    <citation type="journal article" date="2020" name="Genomics">
        <title>Complete, high-quality genomes from long-read metagenomic sequencing of two wolf lichen thalli reveals enigmatic genome architecture.</title>
        <authorList>
            <person name="McKenzie S.K."/>
            <person name="Walston R.F."/>
            <person name="Allen J.L."/>
        </authorList>
    </citation>
    <scope>NUCLEOTIDE SEQUENCE [LARGE SCALE GENOMIC DNA]</scope>
    <source>
        <strain evidence="3">WasteWater1</strain>
    </source>
</reference>
<dbReference type="AlphaFoldDB" id="A0A8H6FGQ4"/>
<accession>A0A8H6FGQ4</accession>
<keyword evidence="4" id="KW-1185">Reference proteome</keyword>
<dbReference type="PANTHER" id="PTHR43355">
    <property type="entry name" value="FLAVIN REDUCTASE (NADPH)"/>
    <property type="match status" value="1"/>
</dbReference>
<dbReference type="GO" id="GO:0004074">
    <property type="term" value="F:biliverdin reductase [NAD(P)H] activity"/>
    <property type="evidence" value="ECO:0007669"/>
    <property type="project" value="TreeGrafter"/>
</dbReference>